<evidence type="ECO:0000313" key="1">
    <source>
        <dbReference type="EMBL" id="ADU46101.1"/>
    </source>
</evidence>
<dbReference type="Proteomes" id="UP000001402">
    <property type="component" value="Chromosome"/>
</dbReference>
<dbReference type="STRING" id="652103.Rpdx1_4551"/>
<protein>
    <recommendedName>
        <fullName evidence="3">Cysteine-rich CWC family protein</fullName>
    </recommendedName>
</protein>
<dbReference type="KEGG" id="rpx:Rpdx1_4551"/>
<name>E6VQJ3_RHOPX</name>
<dbReference type="EMBL" id="CP002418">
    <property type="protein sequence ID" value="ADU46101.1"/>
    <property type="molecule type" value="Genomic_DNA"/>
</dbReference>
<dbReference type="AlphaFoldDB" id="E6VQJ3"/>
<evidence type="ECO:0000313" key="2">
    <source>
        <dbReference type="Proteomes" id="UP000001402"/>
    </source>
</evidence>
<dbReference type="eggNOG" id="ENOG50305CB">
    <property type="taxonomic scope" value="Bacteria"/>
</dbReference>
<accession>E6VQJ3</accession>
<proteinExistence type="predicted"/>
<sequence>MTGGEIAPVLRILTAAAPLASATFRVLLRGPGGVRCERVSTSVHRSLLMPLRPTSSATPSPPPRRLICAGCGAEFSCTMDSGCWCSAEPAHLPLPSDAVDCLCPDCLREAAKASSKS</sequence>
<organism evidence="1 2">
    <name type="scientific">Rhodopseudomonas palustris (strain DX-1)</name>
    <dbReference type="NCBI Taxonomy" id="652103"/>
    <lineage>
        <taxon>Bacteria</taxon>
        <taxon>Pseudomonadati</taxon>
        <taxon>Pseudomonadota</taxon>
        <taxon>Alphaproteobacteria</taxon>
        <taxon>Hyphomicrobiales</taxon>
        <taxon>Nitrobacteraceae</taxon>
        <taxon>Rhodopseudomonas</taxon>
    </lineage>
</organism>
<evidence type="ECO:0008006" key="3">
    <source>
        <dbReference type="Google" id="ProtNLM"/>
    </source>
</evidence>
<gene>
    <name evidence="1" type="ordered locus">Rpdx1_4551</name>
</gene>
<reference evidence="1" key="1">
    <citation type="submission" date="2010-12" db="EMBL/GenBank/DDBJ databases">
        <title>Complete sequence of Rhodopseudomonas palustris DX-1.</title>
        <authorList>
            <consortium name="US DOE Joint Genome Institute"/>
            <person name="Lucas S."/>
            <person name="Copeland A."/>
            <person name="Lapidus A."/>
            <person name="Cheng J.-F."/>
            <person name="Goodwin L."/>
            <person name="Pitluck S."/>
            <person name="Misra M."/>
            <person name="Chertkov O."/>
            <person name="Detter J.C."/>
            <person name="Han C."/>
            <person name="Tapia R."/>
            <person name="Land M."/>
            <person name="Hauser L."/>
            <person name="Kyrpides N."/>
            <person name="Ivanova N."/>
            <person name="Ovchinnikova G."/>
            <person name="Logan B."/>
            <person name="Oda Y."/>
            <person name="Harwood C."/>
            <person name="Woyke T."/>
        </authorList>
    </citation>
    <scope>NUCLEOTIDE SEQUENCE [LARGE SCALE GENOMIC DNA]</scope>
    <source>
        <strain evidence="1">DX-1</strain>
    </source>
</reference>
<dbReference type="HOGENOM" id="CLU_2083056_0_0_5"/>